<gene>
    <name evidence="2" type="ORF">EBM89_19630</name>
</gene>
<comment type="caution">
    <text evidence="2">The sequence shown here is derived from an EMBL/GenBank/DDBJ whole genome shotgun (WGS) entry which is preliminary data.</text>
</comment>
<feature type="compositionally biased region" description="Gly residues" evidence="1">
    <location>
        <begin position="1"/>
        <end position="15"/>
    </location>
</feature>
<proteinExistence type="predicted"/>
<evidence type="ECO:0000256" key="1">
    <source>
        <dbReference type="SAM" id="MobiDB-lite"/>
    </source>
</evidence>
<reference evidence="2 3" key="1">
    <citation type="submission" date="2018-10" db="EMBL/GenBank/DDBJ databases">
        <title>Isolation, diversity and antifungal activity of actinobacteria from wheat.</title>
        <authorList>
            <person name="Han C."/>
        </authorList>
    </citation>
    <scope>NUCLEOTIDE SEQUENCE [LARGE SCALE GENOMIC DNA]</scope>
    <source>
        <strain evidence="2 3">NEAU-YY56</strain>
    </source>
</reference>
<feature type="non-terminal residue" evidence="2">
    <location>
        <position position="112"/>
    </location>
</feature>
<feature type="region of interest" description="Disordered" evidence="1">
    <location>
        <begin position="1"/>
        <end position="112"/>
    </location>
</feature>
<name>A0A3M2IYA7_9CELL</name>
<dbReference type="AlphaFoldDB" id="A0A3M2IYA7"/>
<organism evidence="2 3">
    <name type="scientific">Cellulomonas triticagri</name>
    <dbReference type="NCBI Taxonomy" id="2483352"/>
    <lineage>
        <taxon>Bacteria</taxon>
        <taxon>Bacillati</taxon>
        <taxon>Actinomycetota</taxon>
        <taxon>Actinomycetes</taxon>
        <taxon>Micrococcales</taxon>
        <taxon>Cellulomonadaceae</taxon>
        <taxon>Cellulomonas</taxon>
    </lineage>
</organism>
<dbReference type="EMBL" id="RFFI01000189">
    <property type="protein sequence ID" value="RMI03388.1"/>
    <property type="molecule type" value="Genomic_DNA"/>
</dbReference>
<keyword evidence="3" id="KW-1185">Reference proteome</keyword>
<dbReference type="Proteomes" id="UP000269289">
    <property type="component" value="Unassembled WGS sequence"/>
</dbReference>
<feature type="compositionally biased region" description="Pro residues" evidence="1">
    <location>
        <begin position="64"/>
        <end position="75"/>
    </location>
</feature>
<sequence>MTGTDGSTGSGGSAGGWNRPTWPSLSGGGDDAPAPAAPLVPERVSTETGPIPTRRQLRTGAIPVVPPAAPAPGPSTPTAASAPVPAERRSTWTHPNLVGRDAATPDGAAPQP</sequence>
<evidence type="ECO:0000313" key="3">
    <source>
        <dbReference type="Proteomes" id="UP000269289"/>
    </source>
</evidence>
<accession>A0A3M2IYA7</accession>
<protein>
    <submittedName>
        <fullName evidence="2">Uncharacterized protein</fullName>
    </submittedName>
</protein>
<evidence type="ECO:0000313" key="2">
    <source>
        <dbReference type="EMBL" id="RMI03388.1"/>
    </source>
</evidence>
<feature type="compositionally biased region" description="Low complexity" evidence="1">
    <location>
        <begin position="76"/>
        <end position="85"/>
    </location>
</feature>